<dbReference type="SUPFAM" id="SSF52833">
    <property type="entry name" value="Thioredoxin-like"/>
    <property type="match status" value="1"/>
</dbReference>
<dbReference type="PANTHER" id="PTHR13887">
    <property type="entry name" value="GLUTATHIONE S-TRANSFERASE KAPPA"/>
    <property type="match status" value="1"/>
</dbReference>
<proteinExistence type="predicted"/>
<keyword evidence="2" id="KW-1185">Reference proteome</keyword>
<organism evidence="1 2">
    <name type="scientific">Leptospira santarosai str. MOR084</name>
    <dbReference type="NCBI Taxonomy" id="1049984"/>
    <lineage>
        <taxon>Bacteria</taxon>
        <taxon>Pseudomonadati</taxon>
        <taxon>Spirochaetota</taxon>
        <taxon>Spirochaetia</taxon>
        <taxon>Leptospirales</taxon>
        <taxon>Leptospiraceae</taxon>
        <taxon>Leptospira</taxon>
    </lineage>
</organism>
<dbReference type="RefSeq" id="WP_004469218.1">
    <property type="nucleotide sequence ID" value="NZ_AHON02000019.1"/>
</dbReference>
<sequence>MNQNEPIRHSILYAADPLCPWCYGFGPVLQKVREEYKNKIRFSLVLGGLRFENGAEFLTPELSRILKHEWKDAEFVTKQPFQSEFLDRNDFRYDSFPACKAVISVQKIKPEIAFDYLNILSKSFYHENQDPTSFRTFVSLAENLGIPSKKFQSVFEDKDTDMETKNDFYFGFSLGVSAFPSLVFSDGYESGILTRGYHTYEQVNSILQDYFNTNVNSPTFVFP</sequence>
<dbReference type="CDD" id="cd03025">
    <property type="entry name" value="DsbA_FrnE_like"/>
    <property type="match status" value="1"/>
</dbReference>
<name>A0A0E2BID7_9LEPT</name>
<dbReference type="Gene3D" id="3.40.30.10">
    <property type="entry name" value="Glutaredoxin"/>
    <property type="match status" value="1"/>
</dbReference>
<dbReference type="PANTHER" id="PTHR13887:SF54">
    <property type="entry name" value="DSBA FAMILY PROTEIN"/>
    <property type="match status" value="1"/>
</dbReference>
<dbReference type="Pfam" id="PF13743">
    <property type="entry name" value="Thioredoxin_5"/>
    <property type="match status" value="1"/>
</dbReference>
<dbReference type="AlphaFoldDB" id="A0A0E2BID7"/>
<comment type="caution">
    <text evidence="1">The sequence shown here is derived from an EMBL/GenBank/DDBJ whole genome shotgun (WGS) entry which is preliminary data.</text>
</comment>
<dbReference type="Proteomes" id="UP000006329">
    <property type="component" value="Unassembled WGS sequence"/>
</dbReference>
<dbReference type="InterPro" id="IPR036249">
    <property type="entry name" value="Thioredoxin-like_sf"/>
</dbReference>
<dbReference type="Gene3D" id="1.10.472.60">
    <property type="entry name" value="putative protein disulfide isomerase domain"/>
    <property type="match status" value="1"/>
</dbReference>
<protein>
    <submittedName>
        <fullName evidence="1">Thioredoxin</fullName>
    </submittedName>
</protein>
<evidence type="ECO:0000313" key="2">
    <source>
        <dbReference type="Proteomes" id="UP000006329"/>
    </source>
</evidence>
<accession>A0A0E2BID7</accession>
<gene>
    <name evidence="1" type="ORF">LEP1GSC179_2331</name>
</gene>
<dbReference type="EMBL" id="AHON02000019">
    <property type="protein sequence ID" value="EKO35083.1"/>
    <property type="molecule type" value="Genomic_DNA"/>
</dbReference>
<reference evidence="1" key="1">
    <citation type="submission" date="2012-10" db="EMBL/GenBank/DDBJ databases">
        <authorList>
            <person name="Harkins D.M."/>
            <person name="Durkin A.S."/>
            <person name="Brinkac L.M."/>
            <person name="Haft D.H."/>
            <person name="Selengut J.D."/>
            <person name="Sanka R."/>
            <person name="DePew J."/>
            <person name="Purushe J."/>
            <person name="Matthias M.A."/>
            <person name="Vinetz J.M."/>
            <person name="Sutton G.G."/>
            <person name="Nierman W.C."/>
            <person name="Fouts D.E."/>
        </authorList>
    </citation>
    <scope>NUCLEOTIDE SEQUENCE [LARGE SCALE GENOMIC DNA]</scope>
    <source>
        <strain evidence="1">MOR084</strain>
    </source>
</reference>
<evidence type="ECO:0000313" key="1">
    <source>
        <dbReference type="EMBL" id="EKO35083.1"/>
    </source>
</evidence>